<dbReference type="VEuPathDB" id="VectorBase:CSON014182"/>
<dbReference type="Gene3D" id="3.40.50.300">
    <property type="entry name" value="P-loop containing nucleotide triphosphate hydrolases"/>
    <property type="match status" value="1"/>
</dbReference>
<comment type="similarity">
    <text evidence="1">Belongs to the small GTPase superfamily. Rab family.</text>
</comment>
<keyword evidence="6" id="KW-0342">GTP-binding</keyword>
<dbReference type="PROSITE" id="PS51420">
    <property type="entry name" value="RHO"/>
    <property type="match status" value="1"/>
</dbReference>
<sequence length="246" mass="28114">MIQSMKRKQSSWPYKSKICLNSNSNHTLLRSFHLESNHLKFKLIMADSDSVVASLKLLIIGESGVGKSSLMLRFTDDQFEEAQCTTIGVDFKTKILDIDDVKFKLAIWDTAGQERFRTLTSSFYRDAVGAILMYDVTNRITFDKLDMWLNELEINGNKPNMAKMLVGNKIDRPDRQVAREEGLNFARKHRMLFVETSAKTSENVMNVFEEIVRKIVETDNLWDKNSYRPNVNLNEGSGYGASSCSC</sequence>
<evidence type="ECO:0000256" key="7">
    <source>
        <dbReference type="ARBA" id="ARBA00023288"/>
    </source>
</evidence>
<evidence type="ECO:0000313" key="10">
    <source>
        <dbReference type="EMBL" id="SSX27111.1"/>
    </source>
</evidence>
<evidence type="ECO:0000256" key="8">
    <source>
        <dbReference type="ARBA" id="ARBA00023289"/>
    </source>
</evidence>
<dbReference type="FunFam" id="3.40.50.300:FF:001312">
    <property type="entry name" value="Ras-related protein Rab-18"/>
    <property type="match status" value="1"/>
</dbReference>
<dbReference type="PRINTS" id="PR00449">
    <property type="entry name" value="RASTRNSFRMNG"/>
</dbReference>
<dbReference type="PROSITE" id="PS51421">
    <property type="entry name" value="RAS"/>
    <property type="match status" value="1"/>
</dbReference>
<dbReference type="SMART" id="SM00176">
    <property type="entry name" value="RAN"/>
    <property type="match status" value="1"/>
</dbReference>
<evidence type="ECO:0000256" key="1">
    <source>
        <dbReference type="ARBA" id="ARBA00006270"/>
    </source>
</evidence>
<gene>
    <name evidence="9" type="primary">CSON014182</name>
</gene>
<dbReference type="SMART" id="SM00174">
    <property type="entry name" value="RHO"/>
    <property type="match status" value="1"/>
</dbReference>
<evidence type="ECO:0000256" key="3">
    <source>
        <dbReference type="ARBA" id="ARBA00022481"/>
    </source>
</evidence>
<keyword evidence="3" id="KW-0488">Methylation</keyword>
<dbReference type="GO" id="GO:0003924">
    <property type="term" value="F:GTPase activity"/>
    <property type="evidence" value="ECO:0007669"/>
    <property type="project" value="InterPro"/>
</dbReference>
<dbReference type="InterPro" id="IPR005225">
    <property type="entry name" value="Small_GTP-bd"/>
</dbReference>
<keyword evidence="8" id="KW-0636">Prenylation</keyword>
<dbReference type="PANTHER" id="PTHR47977">
    <property type="entry name" value="RAS-RELATED PROTEIN RAB"/>
    <property type="match status" value="1"/>
</dbReference>
<reference evidence="9" key="1">
    <citation type="submission" date="2018-04" db="EMBL/GenBank/DDBJ databases">
        <authorList>
            <person name="Go L.Y."/>
            <person name="Mitchell J.A."/>
        </authorList>
    </citation>
    <scope>NUCLEOTIDE SEQUENCE</scope>
    <source>
        <tissue evidence="9">Whole organism</tissue>
    </source>
</reference>
<dbReference type="EMBL" id="UFQS01000770">
    <property type="protein sequence ID" value="SSX06766.1"/>
    <property type="molecule type" value="Genomic_DNA"/>
</dbReference>
<evidence type="ECO:0000313" key="9">
    <source>
        <dbReference type="EMBL" id="SSX06766.1"/>
    </source>
</evidence>
<keyword evidence="7" id="KW-0449">Lipoprotein</keyword>
<accession>A0A336KPP6</accession>
<protein>
    <submittedName>
        <fullName evidence="9">CSON014182 protein</fullName>
    </submittedName>
</protein>
<dbReference type="GO" id="GO:0005525">
    <property type="term" value="F:GTP binding"/>
    <property type="evidence" value="ECO:0007669"/>
    <property type="project" value="UniProtKB-KW"/>
</dbReference>
<dbReference type="CDD" id="cd01863">
    <property type="entry name" value="Rab18"/>
    <property type="match status" value="1"/>
</dbReference>
<dbReference type="OMA" id="RVHKMDV"/>
<name>A0A336KPP6_CULSO</name>
<organism evidence="9">
    <name type="scientific">Culicoides sonorensis</name>
    <name type="common">Biting midge</name>
    <dbReference type="NCBI Taxonomy" id="179676"/>
    <lineage>
        <taxon>Eukaryota</taxon>
        <taxon>Metazoa</taxon>
        <taxon>Ecdysozoa</taxon>
        <taxon>Arthropoda</taxon>
        <taxon>Hexapoda</taxon>
        <taxon>Insecta</taxon>
        <taxon>Pterygota</taxon>
        <taxon>Neoptera</taxon>
        <taxon>Endopterygota</taxon>
        <taxon>Diptera</taxon>
        <taxon>Nematocera</taxon>
        <taxon>Chironomoidea</taxon>
        <taxon>Ceratopogonidae</taxon>
        <taxon>Ceratopogoninae</taxon>
        <taxon>Culicoides</taxon>
        <taxon>Monoculicoides</taxon>
    </lineage>
</organism>
<dbReference type="NCBIfam" id="TIGR00231">
    <property type="entry name" value="small_GTP"/>
    <property type="match status" value="1"/>
</dbReference>
<evidence type="ECO:0000256" key="2">
    <source>
        <dbReference type="ARBA" id="ARBA00022448"/>
    </source>
</evidence>
<keyword evidence="4" id="KW-0547">Nucleotide-binding</keyword>
<dbReference type="SUPFAM" id="SSF52540">
    <property type="entry name" value="P-loop containing nucleoside triphosphate hydrolases"/>
    <property type="match status" value="1"/>
</dbReference>
<dbReference type="SMART" id="SM00175">
    <property type="entry name" value="RAB"/>
    <property type="match status" value="1"/>
</dbReference>
<dbReference type="GO" id="GO:0015031">
    <property type="term" value="P:protein transport"/>
    <property type="evidence" value="ECO:0007669"/>
    <property type="project" value="UniProtKB-KW"/>
</dbReference>
<evidence type="ECO:0000256" key="4">
    <source>
        <dbReference type="ARBA" id="ARBA00022741"/>
    </source>
</evidence>
<evidence type="ECO:0000256" key="5">
    <source>
        <dbReference type="ARBA" id="ARBA00022927"/>
    </source>
</evidence>
<dbReference type="InterPro" id="IPR050227">
    <property type="entry name" value="Rab"/>
</dbReference>
<evidence type="ECO:0000256" key="6">
    <source>
        <dbReference type="ARBA" id="ARBA00023134"/>
    </source>
</evidence>
<dbReference type="PROSITE" id="PS51419">
    <property type="entry name" value="RAB"/>
    <property type="match status" value="1"/>
</dbReference>
<dbReference type="SMART" id="SM00173">
    <property type="entry name" value="RAS"/>
    <property type="match status" value="1"/>
</dbReference>
<dbReference type="InterPro" id="IPR027417">
    <property type="entry name" value="P-loop_NTPase"/>
</dbReference>
<keyword evidence="5" id="KW-0653">Protein transport</keyword>
<dbReference type="AlphaFoldDB" id="A0A336KPP6"/>
<reference evidence="10" key="2">
    <citation type="submission" date="2018-07" db="EMBL/GenBank/DDBJ databases">
        <authorList>
            <person name="Quirk P.G."/>
            <person name="Krulwich T.A."/>
        </authorList>
    </citation>
    <scope>NUCLEOTIDE SEQUENCE</scope>
</reference>
<proteinExistence type="inferred from homology"/>
<dbReference type="InterPro" id="IPR001806">
    <property type="entry name" value="Small_GTPase"/>
</dbReference>
<dbReference type="EMBL" id="UFQT01000770">
    <property type="protein sequence ID" value="SSX27111.1"/>
    <property type="molecule type" value="Genomic_DNA"/>
</dbReference>
<dbReference type="Pfam" id="PF00071">
    <property type="entry name" value="Ras"/>
    <property type="match status" value="1"/>
</dbReference>
<keyword evidence="2" id="KW-0813">Transport</keyword>